<dbReference type="AlphaFoldDB" id="S8AS61"/>
<proteinExistence type="predicted"/>
<comment type="caution">
    <text evidence="1">The sequence shown here is derived from an EMBL/GenBank/DDBJ whole genome shotgun (WGS) entry which is preliminary data.</text>
</comment>
<sequence>MAIHAFRIGGIGSRVLFRGAAATRYVHIPPRVLPMAISPSRIIRFQPLTPLIQKQSCDQRKSFHEVRTILHNGPEYHAPALNSSIQYGSKTPTPVNPSKFWRSLPEYNRVIGEASKTSLETGSAQEVRSIPVAIVTKDITFPDSIAWKDVFDDKTVDSIPQSQAPSSLAPPEALISNPWVDTDTNSNSIFELESVEWERYKMPGSFPTSI</sequence>
<dbReference type="EMBL" id="AQGS01000003">
    <property type="protein sequence ID" value="EPS45729.1"/>
    <property type="molecule type" value="Genomic_DNA"/>
</dbReference>
<protein>
    <submittedName>
        <fullName evidence="1">Uncharacterized protein</fullName>
    </submittedName>
</protein>
<keyword evidence="2" id="KW-1185">Reference proteome</keyword>
<reference evidence="1 2" key="1">
    <citation type="journal article" date="2013" name="PLoS Genet.">
        <title>Genomic mechanisms accounting for the adaptation to parasitism in nematode-trapping fungi.</title>
        <authorList>
            <person name="Meerupati T."/>
            <person name="Andersson K.M."/>
            <person name="Friman E."/>
            <person name="Kumar D."/>
            <person name="Tunlid A."/>
            <person name="Ahren D."/>
        </authorList>
    </citation>
    <scope>NUCLEOTIDE SEQUENCE [LARGE SCALE GENOMIC DNA]</scope>
    <source>
        <strain evidence="1 2">CBS 200.50</strain>
    </source>
</reference>
<dbReference type="HOGENOM" id="CLU_1310070_0_0_1"/>
<reference evidence="2" key="2">
    <citation type="submission" date="2013-04" db="EMBL/GenBank/DDBJ databases">
        <title>Genomic mechanisms accounting for the adaptation to parasitism in nematode-trapping fungi.</title>
        <authorList>
            <person name="Ahren D.G."/>
        </authorList>
    </citation>
    <scope>NUCLEOTIDE SEQUENCE [LARGE SCALE GENOMIC DNA]</scope>
    <source>
        <strain evidence="2">CBS 200.50</strain>
    </source>
</reference>
<gene>
    <name evidence="1" type="ORF">H072_252</name>
</gene>
<evidence type="ECO:0000313" key="2">
    <source>
        <dbReference type="Proteomes" id="UP000015100"/>
    </source>
</evidence>
<dbReference type="OrthoDB" id="5377028at2759"/>
<dbReference type="Proteomes" id="UP000015100">
    <property type="component" value="Unassembled WGS sequence"/>
</dbReference>
<organism evidence="1 2">
    <name type="scientific">Dactylellina haptotyla (strain CBS 200.50)</name>
    <name type="common">Nematode-trapping fungus</name>
    <name type="synonym">Monacrosporium haptotylum</name>
    <dbReference type="NCBI Taxonomy" id="1284197"/>
    <lineage>
        <taxon>Eukaryota</taxon>
        <taxon>Fungi</taxon>
        <taxon>Dikarya</taxon>
        <taxon>Ascomycota</taxon>
        <taxon>Pezizomycotina</taxon>
        <taxon>Orbiliomycetes</taxon>
        <taxon>Orbiliales</taxon>
        <taxon>Orbiliaceae</taxon>
        <taxon>Dactylellina</taxon>
    </lineage>
</organism>
<accession>S8AS61</accession>
<evidence type="ECO:0000313" key="1">
    <source>
        <dbReference type="EMBL" id="EPS45729.1"/>
    </source>
</evidence>
<name>S8AS61_DACHA</name>